<protein>
    <recommendedName>
        <fullName evidence="4">Serine protease</fullName>
    </recommendedName>
</protein>
<dbReference type="EMBL" id="PCYK01000029">
    <property type="protein sequence ID" value="PIR45785.1"/>
    <property type="molecule type" value="Genomic_DNA"/>
</dbReference>
<dbReference type="SUPFAM" id="SSF50494">
    <property type="entry name" value="Trypsin-like serine proteases"/>
    <property type="match status" value="1"/>
</dbReference>
<sequence length="271" mass="28386">MDIKDLNRSQFLLLILLIMMVTSITTATVTVTLMDQSPQAGVINTINRVIERVVPGATTTVIQIVKEPVSVDQGEQIVRAAELMAPFMVRLTQATPTGSVPLGSGFIVRNGWAVTALSNLPTGQAGIPAEIKTVTLSRTGVSVLAEVAMLDEKNSLAFLKFVPLEGFATTSPTFAEITAKSGQTSIVLSLSENHNIEIMTGLVMGVISAGNAVSSSSPITAEVIRTGSVLNDNLGGPMINLKGEVVGLGVSRGYALAAQALKLMVDQLPQS</sequence>
<organism evidence="2 3">
    <name type="scientific">Candidatus Vogelbacteria bacterium CG10_big_fil_rev_8_21_14_0_10_49_38</name>
    <dbReference type="NCBI Taxonomy" id="1975043"/>
    <lineage>
        <taxon>Bacteria</taxon>
        <taxon>Candidatus Vogeliibacteriota</taxon>
    </lineage>
</organism>
<evidence type="ECO:0000313" key="3">
    <source>
        <dbReference type="Proteomes" id="UP000230431"/>
    </source>
</evidence>
<feature type="transmembrane region" description="Helical" evidence="1">
    <location>
        <begin position="12"/>
        <end position="34"/>
    </location>
</feature>
<evidence type="ECO:0000313" key="2">
    <source>
        <dbReference type="EMBL" id="PIR45785.1"/>
    </source>
</evidence>
<keyword evidence="1" id="KW-0812">Transmembrane</keyword>
<comment type="caution">
    <text evidence="2">The sequence shown here is derived from an EMBL/GenBank/DDBJ whole genome shotgun (WGS) entry which is preliminary data.</text>
</comment>
<dbReference type="Pfam" id="PF13365">
    <property type="entry name" value="Trypsin_2"/>
    <property type="match status" value="1"/>
</dbReference>
<keyword evidence="1" id="KW-1133">Transmembrane helix</keyword>
<evidence type="ECO:0008006" key="4">
    <source>
        <dbReference type="Google" id="ProtNLM"/>
    </source>
</evidence>
<accession>A0A2H0RJ26</accession>
<keyword evidence="1" id="KW-0472">Membrane</keyword>
<dbReference type="Proteomes" id="UP000230431">
    <property type="component" value="Unassembled WGS sequence"/>
</dbReference>
<gene>
    <name evidence="2" type="ORF">COV08_03390</name>
</gene>
<dbReference type="AlphaFoldDB" id="A0A2H0RJ26"/>
<dbReference type="InterPro" id="IPR009003">
    <property type="entry name" value="Peptidase_S1_PA"/>
</dbReference>
<proteinExistence type="predicted"/>
<evidence type="ECO:0000256" key="1">
    <source>
        <dbReference type="SAM" id="Phobius"/>
    </source>
</evidence>
<dbReference type="Gene3D" id="2.40.10.120">
    <property type="match status" value="1"/>
</dbReference>
<reference evidence="2 3" key="1">
    <citation type="submission" date="2017-09" db="EMBL/GenBank/DDBJ databases">
        <title>Depth-based differentiation of microbial function through sediment-hosted aquifers and enrichment of novel symbionts in the deep terrestrial subsurface.</title>
        <authorList>
            <person name="Probst A.J."/>
            <person name="Ladd B."/>
            <person name="Jarett J.K."/>
            <person name="Geller-Mcgrath D.E."/>
            <person name="Sieber C.M."/>
            <person name="Emerson J.B."/>
            <person name="Anantharaman K."/>
            <person name="Thomas B.C."/>
            <person name="Malmstrom R."/>
            <person name="Stieglmeier M."/>
            <person name="Klingl A."/>
            <person name="Woyke T."/>
            <person name="Ryan C.M."/>
            <person name="Banfield J.F."/>
        </authorList>
    </citation>
    <scope>NUCLEOTIDE SEQUENCE [LARGE SCALE GENOMIC DNA]</scope>
    <source>
        <strain evidence="2">CG10_big_fil_rev_8_21_14_0_10_49_38</strain>
    </source>
</reference>
<name>A0A2H0RJ26_9BACT</name>